<dbReference type="PROSITE" id="PS51205">
    <property type="entry name" value="VPS9"/>
    <property type="match status" value="1"/>
</dbReference>
<feature type="domain" description="VPS9" evidence="5">
    <location>
        <begin position="579"/>
        <end position="719"/>
    </location>
</feature>
<evidence type="ECO:0000256" key="3">
    <source>
        <dbReference type="SAM" id="MobiDB-lite"/>
    </source>
</evidence>
<feature type="region of interest" description="Disordered" evidence="3">
    <location>
        <begin position="358"/>
        <end position="381"/>
    </location>
</feature>
<evidence type="ECO:0008006" key="8">
    <source>
        <dbReference type="Google" id="ProtNLM"/>
    </source>
</evidence>
<dbReference type="EMBL" id="VEVO01000016">
    <property type="protein sequence ID" value="KAF0029116.1"/>
    <property type="molecule type" value="Genomic_DNA"/>
</dbReference>
<feature type="region of interest" description="Disordered" evidence="3">
    <location>
        <begin position="195"/>
        <end position="219"/>
    </location>
</feature>
<dbReference type="Gene3D" id="1.20.1050.80">
    <property type="entry name" value="VPS9 domain"/>
    <property type="match status" value="1"/>
</dbReference>
<feature type="region of interest" description="Disordered" evidence="3">
    <location>
        <begin position="397"/>
        <end position="435"/>
    </location>
</feature>
<dbReference type="Gene3D" id="3.30.505.10">
    <property type="entry name" value="SH2 domain"/>
    <property type="match status" value="1"/>
</dbReference>
<evidence type="ECO:0000259" key="4">
    <source>
        <dbReference type="PROSITE" id="PS50001"/>
    </source>
</evidence>
<name>A0A6A4S1M0_SCOMX</name>
<dbReference type="GO" id="GO:0016192">
    <property type="term" value="P:vesicle-mediated transport"/>
    <property type="evidence" value="ECO:0007669"/>
    <property type="project" value="InterPro"/>
</dbReference>
<feature type="compositionally biased region" description="Basic and acidic residues" evidence="3">
    <location>
        <begin position="299"/>
        <end position="311"/>
    </location>
</feature>
<dbReference type="Pfam" id="PF23268">
    <property type="entry name" value="RIN1"/>
    <property type="match status" value="1"/>
</dbReference>
<dbReference type="InterPro" id="IPR045046">
    <property type="entry name" value="Vps9-like"/>
</dbReference>
<dbReference type="SUPFAM" id="SSF109993">
    <property type="entry name" value="VPS9 domain"/>
    <property type="match status" value="1"/>
</dbReference>
<dbReference type="InterPro" id="IPR036860">
    <property type="entry name" value="SH2_dom_sf"/>
</dbReference>
<dbReference type="InterPro" id="IPR000980">
    <property type="entry name" value="SH2"/>
</dbReference>
<evidence type="ECO:0000256" key="2">
    <source>
        <dbReference type="PROSITE-ProRule" id="PRU00191"/>
    </source>
</evidence>
<gene>
    <name evidence="6" type="ORF">F2P81_018221</name>
</gene>
<dbReference type="SMART" id="SM00167">
    <property type="entry name" value="VPS9"/>
    <property type="match status" value="1"/>
</dbReference>
<dbReference type="Pfam" id="PF02204">
    <property type="entry name" value="VPS9"/>
    <property type="match status" value="1"/>
</dbReference>
<feature type="domain" description="SH2" evidence="4">
    <location>
        <begin position="78"/>
        <end position="172"/>
    </location>
</feature>
<dbReference type="InterPro" id="IPR037191">
    <property type="entry name" value="VPS9_dom_sf"/>
</dbReference>
<organism evidence="6 7">
    <name type="scientific">Scophthalmus maximus</name>
    <name type="common">Turbot</name>
    <name type="synonym">Psetta maxima</name>
    <dbReference type="NCBI Taxonomy" id="52904"/>
    <lineage>
        <taxon>Eukaryota</taxon>
        <taxon>Metazoa</taxon>
        <taxon>Chordata</taxon>
        <taxon>Craniata</taxon>
        <taxon>Vertebrata</taxon>
        <taxon>Euteleostomi</taxon>
        <taxon>Actinopterygii</taxon>
        <taxon>Neopterygii</taxon>
        <taxon>Teleostei</taxon>
        <taxon>Neoteleostei</taxon>
        <taxon>Acanthomorphata</taxon>
        <taxon>Carangaria</taxon>
        <taxon>Pleuronectiformes</taxon>
        <taxon>Pleuronectoidei</taxon>
        <taxon>Scophthalmidae</taxon>
        <taxon>Scophthalmus</taxon>
    </lineage>
</organism>
<dbReference type="AlphaFoldDB" id="A0A6A4S1M0"/>
<dbReference type="PANTHER" id="PTHR23101">
    <property type="entry name" value="RAB GDP/GTP EXCHANGE FACTOR"/>
    <property type="match status" value="1"/>
</dbReference>
<dbReference type="SUPFAM" id="SSF55550">
    <property type="entry name" value="SH2 domain"/>
    <property type="match status" value="1"/>
</dbReference>
<feature type="region of interest" description="Disordered" evidence="3">
    <location>
        <begin position="285"/>
        <end position="339"/>
    </location>
</feature>
<dbReference type="Proteomes" id="UP000438429">
    <property type="component" value="Unassembled WGS sequence"/>
</dbReference>
<comment type="caution">
    <text evidence="6">The sequence shown here is derived from an EMBL/GenBank/DDBJ whole genome shotgun (WGS) entry which is preliminary data.</text>
</comment>
<dbReference type="SMART" id="SM00252">
    <property type="entry name" value="SH2"/>
    <property type="match status" value="1"/>
</dbReference>
<accession>A0A6A4S1M0</accession>
<dbReference type="InterPro" id="IPR003123">
    <property type="entry name" value="VPS9"/>
</dbReference>
<dbReference type="GO" id="GO:0031267">
    <property type="term" value="F:small GTPase binding"/>
    <property type="evidence" value="ECO:0007669"/>
    <property type="project" value="TreeGrafter"/>
</dbReference>
<keyword evidence="2" id="KW-0727">SH2 domain</keyword>
<dbReference type="GO" id="GO:0005096">
    <property type="term" value="F:GTPase activator activity"/>
    <property type="evidence" value="ECO:0007669"/>
    <property type="project" value="UniProtKB-KW"/>
</dbReference>
<dbReference type="GO" id="GO:0005829">
    <property type="term" value="C:cytosol"/>
    <property type="evidence" value="ECO:0007669"/>
    <property type="project" value="TreeGrafter"/>
</dbReference>
<protein>
    <recommendedName>
        <fullName evidence="8">Ras and Rab interactor 2-like</fullName>
    </recommendedName>
</protein>
<evidence type="ECO:0000259" key="5">
    <source>
        <dbReference type="PROSITE" id="PS51205"/>
    </source>
</evidence>
<dbReference type="GO" id="GO:0030139">
    <property type="term" value="C:endocytic vesicle"/>
    <property type="evidence" value="ECO:0007669"/>
    <property type="project" value="TreeGrafter"/>
</dbReference>
<dbReference type="GO" id="GO:0005085">
    <property type="term" value="F:guanyl-nucleotide exchange factor activity"/>
    <property type="evidence" value="ECO:0007669"/>
    <property type="project" value="InterPro"/>
</dbReference>
<dbReference type="PANTHER" id="PTHR23101:SF127">
    <property type="entry name" value="RAS AND RAB INTERACTOR 1-RELATED"/>
    <property type="match status" value="1"/>
</dbReference>
<evidence type="ECO:0000313" key="6">
    <source>
        <dbReference type="EMBL" id="KAF0029116.1"/>
    </source>
</evidence>
<dbReference type="PROSITE" id="PS50001">
    <property type="entry name" value="SH2"/>
    <property type="match status" value="1"/>
</dbReference>
<keyword evidence="1" id="KW-0343">GTPase activation</keyword>
<sequence length="859" mass="94107">MDSCSDSLTHLSDDAHSPVTCGFIDNGFDRRLTCSRADSFSPFQSSSNCLMQEVGGTQRGPPRAFSVLDRLLLTHPVWLQLSLNRDSALYILLREPVGTFVVRKCGASQRKVLCLRATADPSASAVKECFICEEDSTFALESSALSFPDLCRLVAFYCISRDVLPFPLELPEAIAKATSHRQLEAISHMGQDFWSPPSSSDVQNGPVDPSAPTSGGRAARTAVAQDRCSLLALGRRGKICFINPLFLQLEVSKQPQLTKHSASNKRHRFKRSMRLRLSESSMNLSLEGVGSFSPPPSVEHPDGSERLHKAGGDPAQRRVHPGAGVLRRTPAVSPGSAEEEDVISVYVGLSTWFQTDSVGRKTSAKADESPRPRQSAPADESGIEVAVLALERRPAPSLAELDSSSSFSSMDEDSDSDSGPEGAGQAQALACPRPPLVRSRGRGGLHRISEAFVCFFAPDKRLTRLVEELSRDRRSVFGGMVQDFLLAQRGTLKSLVSSSSSSSSSSPRGTAVQLLQGLRLFLSQAKCCLLDSGELEPPIETLVPENEKDLALERAMFSCVLRPLRSHLEKALVALHDRDGSSQRLARNLLRLRGDAAMERLGVRTGVPDGRGVERAKQKLALMQRTHSPVDKVLLLLQVCKCVHKAMGSLHGQEVSWDDFLPSLSYVLVECNRPHTLIEVEYMMELLEPSWLGGEGGYYLTSAYASLCLIQSLDQERPLSGCLTPEAQEALKEWSCRRSREAQRQKESQQNQRCVRILFQDGERSAVRTLQWSAGETSQALAQLCAATFGVSDPQQYTLYWRSGGEMRALPPQAQPQDLAGHSEGGPSLSYLRTDHDFSKMRRLTRGGAVDLSESVCEE</sequence>
<reference evidence="6 7" key="1">
    <citation type="submission" date="2019-06" db="EMBL/GenBank/DDBJ databases">
        <title>Draft genomes of female and male turbot (Scophthalmus maximus).</title>
        <authorList>
            <person name="Xu H."/>
            <person name="Xu X.-W."/>
            <person name="Shao C."/>
            <person name="Chen S."/>
        </authorList>
    </citation>
    <scope>NUCLEOTIDE SEQUENCE [LARGE SCALE GENOMIC DNA]</scope>
    <source>
        <strain evidence="6">Ysfricsl-2016a</strain>
        <tissue evidence="6">Blood</tissue>
    </source>
</reference>
<evidence type="ECO:0000256" key="1">
    <source>
        <dbReference type="ARBA" id="ARBA00022468"/>
    </source>
</evidence>
<evidence type="ECO:0000313" key="7">
    <source>
        <dbReference type="Proteomes" id="UP000438429"/>
    </source>
</evidence>
<proteinExistence type="predicted"/>